<dbReference type="Gene3D" id="3.40.190.10">
    <property type="entry name" value="Periplasmic binding protein-like II"/>
    <property type="match status" value="2"/>
</dbReference>
<dbReference type="OrthoDB" id="9777941at2"/>
<dbReference type="AlphaFoldDB" id="A0A255XNV8"/>
<reference evidence="6 7" key="1">
    <citation type="submission" date="2017-07" db="EMBL/GenBank/DDBJ databases">
        <title>Elstera cyanobacteriorum sp. nov., a novel bacterium isolated from cyanobacterial aggregates in a eutrophic lake.</title>
        <authorList>
            <person name="Cai H."/>
        </authorList>
    </citation>
    <scope>NUCLEOTIDE SEQUENCE [LARGE SCALE GENOMIC DNA]</scope>
    <source>
        <strain evidence="6 7">TH019</strain>
    </source>
</reference>
<dbReference type="GO" id="GO:0006865">
    <property type="term" value="P:amino acid transport"/>
    <property type="evidence" value="ECO:0007669"/>
    <property type="project" value="TreeGrafter"/>
</dbReference>
<organism evidence="6 7">
    <name type="scientific">Elstera cyanobacteriorum</name>
    <dbReference type="NCBI Taxonomy" id="2022747"/>
    <lineage>
        <taxon>Bacteria</taxon>
        <taxon>Pseudomonadati</taxon>
        <taxon>Pseudomonadota</taxon>
        <taxon>Alphaproteobacteria</taxon>
        <taxon>Rhodospirillales</taxon>
        <taxon>Rhodospirillaceae</taxon>
        <taxon>Elstera</taxon>
    </lineage>
</organism>
<dbReference type="InterPro" id="IPR051455">
    <property type="entry name" value="Bact_solute-bind_prot3"/>
</dbReference>
<dbReference type="PANTHER" id="PTHR30085:SF7">
    <property type="entry name" value="AMINO-ACID ABC TRANSPORTER-BINDING PROTEIN YHDW-RELATED"/>
    <property type="match status" value="1"/>
</dbReference>
<name>A0A255XNV8_9PROT</name>
<dbReference type="InterPro" id="IPR001638">
    <property type="entry name" value="Solute-binding_3/MltF_N"/>
</dbReference>
<proteinExistence type="inferred from homology"/>
<comment type="caution">
    <text evidence="6">The sequence shown here is derived from an EMBL/GenBank/DDBJ whole genome shotgun (WGS) entry which is preliminary data.</text>
</comment>
<protein>
    <submittedName>
        <fullName evidence="6">Amino acid ABC transporter substrate-binding protein</fullName>
    </submittedName>
</protein>
<gene>
    <name evidence="6" type="ORF">CHR90_10420</name>
</gene>
<dbReference type="Proteomes" id="UP000216361">
    <property type="component" value="Unassembled WGS sequence"/>
</dbReference>
<sequence length="346" mass="36977">MSNKTFTFANVLAAGAVALLAAGAAQAQTGGTLAAVKQRGVVNCGVNTSLPGFSTPDAQGNWTGLDVDTCKAVAAAVLGDAKKVKYFPLNAQQRFAALQSGEIDLLARNTTWTLTRDTSLGLNFGPVTYYDGQGFMVSKKLGVKSAKELNGATVCVQPGTTTELNLADYFRANKMDFKPVVIQELAEVEAAFFAGRCDVYTTDASGLASTRAARAANADDYVILPELVSKEPLAPAVRQGDDEWYNIVFWSVTSLVEAEELGVTQSNADDLKKSDNPAIKRFLGVTPGMGKNLNLSEEWAYNVVKQVGNYGEVFERNVGKATPLKLERGLNALWTKGGLQYAIPVR</sequence>
<dbReference type="RefSeq" id="WP_094408931.1">
    <property type="nucleotide sequence ID" value="NZ_BMJZ01000001.1"/>
</dbReference>
<evidence type="ECO:0000313" key="6">
    <source>
        <dbReference type="EMBL" id="OYQ18668.1"/>
    </source>
</evidence>
<feature type="domain" description="Solute-binding protein family 3/N-terminal" evidence="5">
    <location>
        <begin position="41"/>
        <end position="286"/>
    </location>
</feature>
<evidence type="ECO:0000256" key="3">
    <source>
        <dbReference type="ARBA" id="ARBA00022729"/>
    </source>
</evidence>
<dbReference type="CDD" id="cd13692">
    <property type="entry name" value="PBP2_BztA"/>
    <property type="match status" value="1"/>
</dbReference>
<dbReference type="PANTHER" id="PTHR30085">
    <property type="entry name" value="AMINO ACID ABC TRANSPORTER PERMEASE"/>
    <property type="match status" value="1"/>
</dbReference>
<keyword evidence="7" id="KW-1185">Reference proteome</keyword>
<keyword evidence="3 4" id="KW-0732">Signal</keyword>
<evidence type="ECO:0000256" key="4">
    <source>
        <dbReference type="SAM" id="SignalP"/>
    </source>
</evidence>
<accession>A0A255XNV8</accession>
<evidence type="ECO:0000313" key="7">
    <source>
        <dbReference type="Proteomes" id="UP000216361"/>
    </source>
</evidence>
<dbReference type="Pfam" id="PF00497">
    <property type="entry name" value="SBP_bac_3"/>
    <property type="match status" value="1"/>
</dbReference>
<feature type="signal peptide" evidence="4">
    <location>
        <begin position="1"/>
        <end position="27"/>
    </location>
</feature>
<keyword evidence="2" id="KW-0813">Transport</keyword>
<evidence type="ECO:0000256" key="1">
    <source>
        <dbReference type="ARBA" id="ARBA00010333"/>
    </source>
</evidence>
<dbReference type="EMBL" id="NOXS01000032">
    <property type="protein sequence ID" value="OYQ18668.1"/>
    <property type="molecule type" value="Genomic_DNA"/>
</dbReference>
<comment type="similarity">
    <text evidence="1">Belongs to the bacterial solute-binding protein 3 family.</text>
</comment>
<dbReference type="SMART" id="SM00062">
    <property type="entry name" value="PBPb"/>
    <property type="match status" value="1"/>
</dbReference>
<evidence type="ECO:0000256" key="2">
    <source>
        <dbReference type="ARBA" id="ARBA00022448"/>
    </source>
</evidence>
<dbReference type="SUPFAM" id="SSF53850">
    <property type="entry name" value="Periplasmic binding protein-like II"/>
    <property type="match status" value="1"/>
</dbReference>
<evidence type="ECO:0000259" key="5">
    <source>
        <dbReference type="SMART" id="SM00062"/>
    </source>
</evidence>
<feature type="chain" id="PRO_5012965480" evidence="4">
    <location>
        <begin position="28"/>
        <end position="346"/>
    </location>
</feature>